<evidence type="ECO:0000256" key="2">
    <source>
        <dbReference type="ARBA" id="ARBA00022737"/>
    </source>
</evidence>
<dbReference type="InterPro" id="IPR019775">
    <property type="entry name" value="WD40_repeat_CS"/>
</dbReference>
<dbReference type="GO" id="GO:0005737">
    <property type="term" value="C:cytoplasm"/>
    <property type="evidence" value="ECO:0007669"/>
    <property type="project" value="TreeGrafter"/>
</dbReference>
<feature type="repeat" description="WD" evidence="3">
    <location>
        <begin position="383"/>
        <end position="423"/>
    </location>
</feature>
<proteinExistence type="predicted"/>
<dbReference type="InterPro" id="IPR020472">
    <property type="entry name" value="WD40_PAC1"/>
</dbReference>
<feature type="repeat" description="WD" evidence="3">
    <location>
        <begin position="220"/>
        <end position="260"/>
    </location>
</feature>
<dbReference type="PRINTS" id="PR00320">
    <property type="entry name" value="GPROTEINBRPT"/>
</dbReference>
<name>A0A814LXN7_9BILA</name>
<dbReference type="Gene3D" id="2.130.10.10">
    <property type="entry name" value="YVTN repeat-like/Quinoprotein amine dehydrogenase"/>
    <property type="match status" value="2"/>
</dbReference>
<keyword evidence="4" id="KW-0175">Coiled coil</keyword>
<keyword evidence="6" id="KW-1185">Reference proteome</keyword>
<dbReference type="AlphaFoldDB" id="A0A814LXN7"/>
<feature type="repeat" description="WD" evidence="3">
    <location>
        <begin position="261"/>
        <end position="301"/>
    </location>
</feature>
<dbReference type="PANTHER" id="PTHR19849">
    <property type="entry name" value="PHOSPHOLIPASE A-2-ACTIVATING PROTEIN"/>
    <property type="match status" value="1"/>
</dbReference>
<dbReference type="GO" id="GO:0005634">
    <property type="term" value="C:nucleus"/>
    <property type="evidence" value="ECO:0007669"/>
    <property type="project" value="TreeGrafter"/>
</dbReference>
<evidence type="ECO:0000256" key="3">
    <source>
        <dbReference type="PROSITE-ProRule" id="PRU00221"/>
    </source>
</evidence>
<keyword evidence="1 3" id="KW-0853">WD repeat</keyword>
<dbReference type="PANTHER" id="PTHR19849:SF1">
    <property type="entry name" value="F-BOX_WD REPEAT-CONTAINING PROTEIN 7"/>
    <property type="match status" value="1"/>
</dbReference>
<keyword evidence="2" id="KW-0677">Repeat</keyword>
<dbReference type="GO" id="GO:0043130">
    <property type="term" value="F:ubiquitin binding"/>
    <property type="evidence" value="ECO:0007669"/>
    <property type="project" value="TreeGrafter"/>
</dbReference>
<evidence type="ECO:0000256" key="1">
    <source>
        <dbReference type="ARBA" id="ARBA00022574"/>
    </source>
</evidence>
<dbReference type="GO" id="GO:0043161">
    <property type="term" value="P:proteasome-mediated ubiquitin-dependent protein catabolic process"/>
    <property type="evidence" value="ECO:0007669"/>
    <property type="project" value="TreeGrafter"/>
</dbReference>
<reference evidence="5" key="1">
    <citation type="submission" date="2021-02" db="EMBL/GenBank/DDBJ databases">
        <authorList>
            <person name="Nowell W R."/>
        </authorList>
    </citation>
    <scope>NUCLEOTIDE SEQUENCE</scope>
    <source>
        <strain evidence="5">Ploen Becks lab</strain>
    </source>
</reference>
<organism evidence="5 6">
    <name type="scientific">Brachionus calyciflorus</name>
    <dbReference type="NCBI Taxonomy" id="104777"/>
    <lineage>
        <taxon>Eukaryota</taxon>
        <taxon>Metazoa</taxon>
        <taxon>Spiralia</taxon>
        <taxon>Gnathifera</taxon>
        <taxon>Rotifera</taxon>
        <taxon>Eurotatoria</taxon>
        <taxon>Monogononta</taxon>
        <taxon>Pseudotrocha</taxon>
        <taxon>Ploima</taxon>
        <taxon>Brachionidae</taxon>
        <taxon>Brachionus</taxon>
    </lineage>
</organism>
<feature type="repeat" description="WD" evidence="3">
    <location>
        <begin position="424"/>
        <end position="464"/>
    </location>
</feature>
<dbReference type="SUPFAM" id="SSF50978">
    <property type="entry name" value="WD40 repeat-like"/>
    <property type="match status" value="1"/>
</dbReference>
<evidence type="ECO:0000256" key="4">
    <source>
        <dbReference type="SAM" id="Coils"/>
    </source>
</evidence>
<feature type="repeat" description="WD" evidence="3">
    <location>
        <begin position="302"/>
        <end position="342"/>
    </location>
</feature>
<comment type="caution">
    <text evidence="5">The sequence shown here is derived from an EMBL/GenBank/DDBJ whole genome shotgun (WGS) entry which is preliminary data.</text>
</comment>
<accession>A0A814LXN7</accession>
<dbReference type="InterPro" id="IPR001680">
    <property type="entry name" value="WD40_rpt"/>
</dbReference>
<dbReference type="EMBL" id="CAJNOC010006140">
    <property type="protein sequence ID" value="CAF1071171.1"/>
    <property type="molecule type" value="Genomic_DNA"/>
</dbReference>
<dbReference type="InterPro" id="IPR036322">
    <property type="entry name" value="WD40_repeat_dom_sf"/>
</dbReference>
<evidence type="ECO:0000313" key="6">
    <source>
        <dbReference type="Proteomes" id="UP000663879"/>
    </source>
</evidence>
<gene>
    <name evidence="5" type="ORF">OXX778_LOCUS19733</name>
</gene>
<dbReference type="Proteomes" id="UP000663879">
    <property type="component" value="Unassembled WGS sequence"/>
</dbReference>
<dbReference type="SMART" id="SM00320">
    <property type="entry name" value="WD40"/>
    <property type="match status" value="7"/>
</dbReference>
<dbReference type="Pfam" id="PF00400">
    <property type="entry name" value="WD40"/>
    <property type="match status" value="6"/>
</dbReference>
<protein>
    <submittedName>
        <fullName evidence="5">Uncharacterized protein</fullName>
    </submittedName>
</protein>
<evidence type="ECO:0000313" key="5">
    <source>
        <dbReference type="EMBL" id="CAF1071171.1"/>
    </source>
</evidence>
<dbReference type="GO" id="GO:0010992">
    <property type="term" value="P:ubiquitin recycling"/>
    <property type="evidence" value="ECO:0007669"/>
    <property type="project" value="TreeGrafter"/>
</dbReference>
<dbReference type="PROSITE" id="PS00678">
    <property type="entry name" value="WD_REPEATS_1"/>
    <property type="match status" value="3"/>
</dbReference>
<dbReference type="OrthoDB" id="674604at2759"/>
<dbReference type="CDD" id="cd00200">
    <property type="entry name" value="WD40"/>
    <property type="match status" value="1"/>
</dbReference>
<feature type="repeat" description="WD" evidence="3">
    <location>
        <begin position="343"/>
        <end position="374"/>
    </location>
</feature>
<dbReference type="PROSITE" id="PS50082">
    <property type="entry name" value="WD_REPEATS_2"/>
    <property type="match status" value="6"/>
</dbReference>
<dbReference type="PROSITE" id="PS50294">
    <property type="entry name" value="WD_REPEATS_REGION"/>
    <property type="match status" value="4"/>
</dbReference>
<feature type="coiled-coil region" evidence="4">
    <location>
        <begin position="150"/>
        <end position="184"/>
    </location>
</feature>
<sequence>MDDIQITLPCGFIIKYSDLKLRSSGHKCFICNNHVLNINECLEMPVNQYNIKQRAYDIETKTYQILKSELEVYQQNPDFYLNESIKKVKGELDLKREELKAQLIKQIDNYYFELSKKIDEDYLNRKLKFLHYVHNIQIMHKKRLSHVDTNTTFDTKLKTLNENLTEIKEEIEFIKNTILELDSKDMFISKEFDLNMKDIFGEVKPIQTLEPIKYNIWKTFEDHHSAIADIRFYQNDKILTGSHDHTIKLWDTNTNECIKTFTGHTGNVWCLCIINNEYFLSGSGDSTIKTWNSNSGECVKTLSGHSGAISSLKLLHNGNLISGSWDFSIKEWSYQLATCVNNYIGHEGYVDCLEETFDGKIISGSGDRTIRLWSQNGICLKVLFGHHDGVICLKLLPKNLVASGSYDKTIKIWDLEADDFLKSFESHTGPVLCLKQIKAHQLISSSEDGSIKIWNIDTGECIKNILDEKEGLVIIDVNINGDIISGNINGKIKFWKQI</sequence>
<dbReference type="InterPro" id="IPR015943">
    <property type="entry name" value="WD40/YVTN_repeat-like_dom_sf"/>
</dbReference>